<dbReference type="InterPro" id="IPR027417">
    <property type="entry name" value="P-loop_NTPase"/>
</dbReference>
<proteinExistence type="predicted"/>
<protein>
    <recommendedName>
        <fullName evidence="4">Sulfotransferase</fullName>
    </recommendedName>
</protein>
<evidence type="ECO:0000313" key="3">
    <source>
        <dbReference type="Proteomes" id="UP000777438"/>
    </source>
</evidence>
<evidence type="ECO:0008006" key="4">
    <source>
        <dbReference type="Google" id="ProtNLM"/>
    </source>
</evidence>
<dbReference type="Proteomes" id="UP000777438">
    <property type="component" value="Unassembled WGS sequence"/>
</dbReference>
<name>A0A9P8W3M0_9HYPO</name>
<dbReference type="OrthoDB" id="408152at2759"/>
<accession>A0A9P8W3M0</accession>
<dbReference type="Pfam" id="PF17784">
    <property type="entry name" value="Sulfotransfer_4"/>
    <property type="match status" value="1"/>
</dbReference>
<reference evidence="2 3" key="1">
    <citation type="journal article" date="2021" name="Nat. Commun.">
        <title>Genetic determinants of endophytism in the Arabidopsis root mycobiome.</title>
        <authorList>
            <person name="Mesny F."/>
            <person name="Miyauchi S."/>
            <person name="Thiergart T."/>
            <person name="Pickel B."/>
            <person name="Atanasova L."/>
            <person name="Karlsson M."/>
            <person name="Huettel B."/>
            <person name="Barry K.W."/>
            <person name="Haridas S."/>
            <person name="Chen C."/>
            <person name="Bauer D."/>
            <person name="Andreopoulos W."/>
            <person name="Pangilinan J."/>
            <person name="LaButti K."/>
            <person name="Riley R."/>
            <person name="Lipzen A."/>
            <person name="Clum A."/>
            <person name="Drula E."/>
            <person name="Henrissat B."/>
            <person name="Kohler A."/>
            <person name="Grigoriev I.V."/>
            <person name="Martin F.M."/>
            <person name="Hacquard S."/>
        </authorList>
    </citation>
    <scope>NUCLEOTIDE SEQUENCE [LARGE SCALE GENOMIC DNA]</scope>
    <source>
        <strain evidence="2 3">MPI-CAGE-CH-0241</strain>
    </source>
</reference>
<dbReference type="PANTHER" id="PTHR36978:SF4">
    <property type="entry name" value="P-LOOP CONTAINING NUCLEOSIDE TRIPHOSPHATE HYDROLASE PROTEIN"/>
    <property type="match status" value="1"/>
</dbReference>
<dbReference type="InterPro" id="IPR040632">
    <property type="entry name" value="Sulfotransfer_4"/>
</dbReference>
<dbReference type="AlphaFoldDB" id="A0A9P8W3M0"/>
<feature type="region of interest" description="Disordered" evidence="1">
    <location>
        <begin position="70"/>
        <end position="90"/>
    </location>
</feature>
<evidence type="ECO:0000313" key="2">
    <source>
        <dbReference type="EMBL" id="KAH6889401.1"/>
    </source>
</evidence>
<organism evidence="2 3">
    <name type="scientific">Thelonectria olida</name>
    <dbReference type="NCBI Taxonomy" id="1576542"/>
    <lineage>
        <taxon>Eukaryota</taxon>
        <taxon>Fungi</taxon>
        <taxon>Dikarya</taxon>
        <taxon>Ascomycota</taxon>
        <taxon>Pezizomycotina</taxon>
        <taxon>Sordariomycetes</taxon>
        <taxon>Hypocreomycetidae</taxon>
        <taxon>Hypocreales</taxon>
        <taxon>Nectriaceae</taxon>
        <taxon>Thelonectria</taxon>
    </lineage>
</organism>
<keyword evidence="3" id="KW-1185">Reference proteome</keyword>
<dbReference type="EMBL" id="JAGPYM010000011">
    <property type="protein sequence ID" value="KAH6889401.1"/>
    <property type="molecule type" value="Genomic_DNA"/>
</dbReference>
<dbReference type="Gene3D" id="3.40.50.300">
    <property type="entry name" value="P-loop containing nucleotide triphosphate hydrolases"/>
    <property type="match status" value="1"/>
</dbReference>
<sequence>MVGYRSGKGKRWGREEFDKILGGYDAVADVLAICFVEELVAAYPEAKVIVSQRDVDSWLRSMDSTAGISRPLRVGKKDSASREDARVQGPTRVGAPLHVSRCSRA</sequence>
<comment type="caution">
    <text evidence="2">The sequence shown here is derived from an EMBL/GenBank/DDBJ whole genome shotgun (WGS) entry which is preliminary data.</text>
</comment>
<feature type="compositionally biased region" description="Basic and acidic residues" evidence="1">
    <location>
        <begin position="75"/>
        <end position="86"/>
    </location>
</feature>
<evidence type="ECO:0000256" key="1">
    <source>
        <dbReference type="SAM" id="MobiDB-lite"/>
    </source>
</evidence>
<dbReference type="PANTHER" id="PTHR36978">
    <property type="entry name" value="P-LOOP CONTAINING NUCLEOTIDE TRIPHOSPHATE HYDROLASE"/>
    <property type="match status" value="1"/>
</dbReference>
<gene>
    <name evidence="2" type="ORF">B0T10DRAFT_460066</name>
</gene>